<keyword evidence="3" id="KW-1185">Reference proteome</keyword>
<proteinExistence type="predicted"/>
<evidence type="ECO:0008006" key="4">
    <source>
        <dbReference type="Google" id="ProtNLM"/>
    </source>
</evidence>
<evidence type="ECO:0000256" key="1">
    <source>
        <dbReference type="SAM" id="Phobius"/>
    </source>
</evidence>
<keyword evidence="1" id="KW-0472">Membrane</keyword>
<dbReference type="GO" id="GO:0004497">
    <property type="term" value="F:monooxygenase activity"/>
    <property type="evidence" value="ECO:0007669"/>
    <property type="project" value="InterPro"/>
</dbReference>
<reference evidence="2" key="1">
    <citation type="submission" date="2022-03" db="EMBL/GenBank/DDBJ databases">
        <title>A functionally conserved STORR gene fusion in Papaver species that diverged 16.8 million years ago.</title>
        <authorList>
            <person name="Catania T."/>
        </authorList>
    </citation>
    <scope>NUCLEOTIDE SEQUENCE</scope>
    <source>
        <strain evidence="2">S-191538</strain>
    </source>
</reference>
<organism evidence="2 3">
    <name type="scientific">Papaver nudicaule</name>
    <name type="common">Iceland poppy</name>
    <dbReference type="NCBI Taxonomy" id="74823"/>
    <lineage>
        <taxon>Eukaryota</taxon>
        <taxon>Viridiplantae</taxon>
        <taxon>Streptophyta</taxon>
        <taxon>Embryophyta</taxon>
        <taxon>Tracheophyta</taxon>
        <taxon>Spermatophyta</taxon>
        <taxon>Magnoliopsida</taxon>
        <taxon>Ranunculales</taxon>
        <taxon>Papaveraceae</taxon>
        <taxon>Papaveroideae</taxon>
        <taxon>Papaver</taxon>
    </lineage>
</organism>
<dbReference type="InterPro" id="IPR053062">
    <property type="entry name" value="CYP450_84A"/>
</dbReference>
<comment type="caution">
    <text evidence="2">The sequence shown here is derived from an EMBL/GenBank/DDBJ whole genome shotgun (WGS) entry which is preliminary data.</text>
</comment>
<dbReference type="InterPro" id="IPR001128">
    <property type="entry name" value="Cyt_P450"/>
</dbReference>
<keyword evidence="1" id="KW-0812">Transmembrane</keyword>
<dbReference type="GO" id="GO:0005506">
    <property type="term" value="F:iron ion binding"/>
    <property type="evidence" value="ECO:0007669"/>
    <property type="project" value="InterPro"/>
</dbReference>
<evidence type="ECO:0000313" key="2">
    <source>
        <dbReference type="EMBL" id="MCL7043497.1"/>
    </source>
</evidence>
<dbReference type="AlphaFoldDB" id="A0AA42AWY7"/>
<accession>A0AA42AWY7</accession>
<keyword evidence="1" id="KW-1133">Transmembrane helix</keyword>
<evidence type="ECO:0000313" key="3">
    <source>
        <dbReference type="Proteomes" id="UP001177140"/>
    </source>
</evidence>
<feature type="non-terminal residue" evidence="2">
    <location>
        <position position="309"/>
    </location>
</feature>
<dbReference type="PANTHER" id="PTHR47945:SF5">
    <property type="entry name" value="CYTOCHROME P450 84A1-RELATED"/>
    <property type="match status" value="1"/>
</dbReference>
<dbReference type="InterPro" id="IPR036396">
    <property type="entry name" value="Cyt_P450_sf"/>
</dbReference>
<dbReference type="Proteomes" id="UP001177140">
    <property type="component" value="Unassembled WGS sequence"/>
</dbReference>
<dbReference type="Gene3D" id="1.10.630.10">
    <property type="entry name" value="Cytochrome P450"/>
    <property type="match status" value="1"/>
</dbReference>
<dbReference type="SUPFAM" id="SSF48264">
    <property type="entry name" value="Cytochrome P450"/>
    <property type="match status" value="1"/>
</dbReference>
<dbReference type="GO" id="GO:0016705">
    <property type="term" value="F:oxidoreductase activity, acting on paired donors, with incorporation or reduction of molecular oxygen"/>
    <property type="evidence" value="ECO:0007669"/>
    <property type="project" value="InterPro"/>
</dbReference>
<dbReference type="GO" id="GO:0020037">
    <property type="term" value="F:heme binding"/>
    <property type="evidence" value="ECO:0007669"/>
    <property type="project" value="InterPro"/>
</dbReference>
<protein>
    <recommendedName>
        <fullName evidence="4">Cytochrome P450</fullName>
    </recommendedName>
</protein>
<sequence>MEAIYDLQPTSILLYFVLPLLFLMGILVKKRSKLPYPPGPKGLPLVGNMSMMDQLTHRGLAQLGKKYGGIVHLRIGMLHMVSVTSPDIARQVLQVQDNIFSDRPANVAIKYLTYDRSDMAFANYGPFWRQMRKICVMKLFSRKREESWNSVREEVDSTILTVLPQTGSSVNIGELVFMLTMNIIYRAAFGSDVVQGKEKEYFISILQEFSKLFGAFNLADFFPGLNWVDPQGLTARLTKARKSLDGFIDKIIDEHLEKKKVNGGCLDGDDDMVDNLLAFYSEDGKKDVAHEDLKVSITLNRDHIKAIIM</sequence>
<feature type="transmembrane region" description="Helical" evidence="1">
    <location>
        <begin position="12"/>
        <end position="28"/>
    </location>
</feature>
<dbReference type="PANTHER" id="PTHR47945">
    <property type="entry name" value="CYTOCHROME P450 84A1-RELATED"/>
    <property type="match status" value="1"/>
</dbReference>
<dbReference type="Pfam" id="PF00067">
    <property type="entry name" value="p450"/>
    <property type="match status" value="1"/>
</dbReference>
<dbReference type="EMBL" id="JAJJMA010247436">
    <property type="protein sequence ID" value="MCL7043497.1"/>
    <property type="molecule type" value="Genomic_DNA"/>
</dbReference>
<gene>
    <name evidence="2" type="ORF">MKW94_007546</name>
</gene>
<name>A0AA42AWY7_PAPNU</name>
<dbReference type="GO" id="GO:0033075">
    <property type="term" value="P:isoquinoline alkaloid biosynthetic process"/>
    <property type="evidence" value="ECO:0007669"/>
    <property type="project" value="UniProtKB-ARBA"/>
</dbReference>